<dbReference type="Proteomes" id="UP001595956">
    <property type="component" value="Unassembled WGS sequence"/>
</dbReference>
<evidence type="ECO:0000256" key="5">
    <source>
        <dbReference type="ARBA" id="ARBA00022989"/>
    </source>
</evidence>
<organism evidence="9 10">
    <name type="scientific">Nocardioides caricicola</name>
    <dbReference type="NCBI Taxonomy" id="634770"/>
    <lineage>
        <taxon>Bacteria</taxon>
        <taxon>Bacillati</taxon>
        <taxon>Actinomycetota</taxon>
        <taxon>Actinomycetes</taxon>
        <taxon>Propionibacteriales</taxon>
        <taxon>Nocardioidaceae</taxon>
        <taxon>Nocardioides</taxon>
    </lineage>
</organism>
<keyword evidence="5 7" id="KW-1133">Transmembrane helix</keyword>
<evidence type="ECO:0000256" key="3">
    <source>
        <dbReference type="ARBA" id="ARBA00022475"/>
    </source>
</evidence>
<evidence type="ECO:0000313" key="10">
    <source>
        <dbReference type="Proteomes" id="UP001595956"/>
    </source>
</evidence>
<protein>
    <submittedName>
        <fullName evidence="9">MFS transporter</fullName>
    </submittedName>
</protein>
<proteinExistence type="predicted"/>
<feature type="transmembrane region" description="Helical" evidence="7">
    <location>
        <begin position="218"/>
        <end position="242"/>
    </location>
</feature>
<feature type="transmembrane region" description="Helical" evidence="7">
    <location>
        <begin position="20"/>
        <end position="44"/>
    </location>
</feature>
<evidence type="ECO:0000259" key="8">
    <source>
        <dbReference type="PROSITE" id="PS50850"/>
    </source>
</evidence>
<dbReference type="InterPro" id="IPR011701">
    <property type="entry name" value="MFS"/>
</dbReference>
<feature type="transmembrane region" description="Helical" evidence="7">
    <location>
        <begin position="347"/>
        <end position="369"/>
    </location>
</feature>
<dbReference type="Gene3D" id="1.20.1250.20">
    <property type="entry name" value="MFS general substrate transporter like domains"/>
    <property type="match status" value="1"/>
</dbReference>
<keyword evidence="6 7" id="KW-0472">Membrane</keyword>
<feature type="transmembrane region" description="Helical" evidence="7">
    <location>
        <begin position="310"/>
        <end position="335"/>
    </location>
</feature>
<evidence type="ECO:0000256" key="7">
    <source>
        <dbReference type="SAM" id="Phobius"/>
    </source>
</evidence>
<dbReference type="Pfam" id="PF07690">
    <property type="entry name" value="MFS_1"/>
    <property type="match status" value="1"/>
</dbReference>
<comment type="caution">
    <text evidence="9">The sequence shown here is derived from an EMBL/GenBank/DDBJ whole genome shotgun (WGS) entry which is preliminary data.</text>
</comment>
<dbReference type="PROSITE" id="PS50850">
    <property type="entry name" value="MFS"/>
    <property type="match status" value="1"/>
</dbReference>
<evidence type="ECO:0000256" key="1">
    <source>
        <dbReference type="ARBA" id="ARBA00004651"/>
    </source>
</evidence>
<keyword evidence="2" id="KW-0813">Transport</keyword>
<feature type="transmembrane region" description="Helical" evidence="7">
    <location>
        <begin position="107"/>
        <end position="129"/>
    </location>
</feature>
<sequence>MLDRITDKLGFPSLDQHRRFVGAIAIDAIGSGVFLPVSMLYFLATTDLTLVQVGAAISIASAIAIPAGPLLGGLVDRIGAKQILLLGNLMQFAGFVAYFVTDSFAGLTFWTVVVSVGRTAFWGSYGNIVAAISRPGEREKWFGFLGAMRNVGFAVGGLVSGLAITIGTPSAYYAVVLANAASYAVAFVLLLAVPATAPSEHRSPEGAWATVLRDGPYWVLWLGQFAYSSAMMVLNIAIPIYAVTVLDLPGWVVGAAFTLNTVMCGLGQGLVVHGLTGHRRWRVLVLANVVFVVSFVVLLGASAFSLVLAAALVLVGTVVYTVGEMLGGPVLSALGAEAAPEHLRGRYLSLMQLAWTITGAIAPVAFAWMLDHGAWSLWVALGAVNLAGILLAVQLGRVMPEAAQRVTNKAAEDLAV</sequence>
<gene>
    <name evidence="9" type="ORF">ACFPKY_08205</name>
</gene>
<feature type="transmembrane region" description="Helical" evidence="7">
    <location>
        <begin position="248"/>
        <end position="271"/>
    </location>
</feature>
<comment type="subcellular location">
    <subcellularLocation>
        <location evidence="1">Cell membrane</location>
        <topology evidence="1">Multi-pass membrane protein</topology>
    </subcellularLocation>
</comment>
<feature type="transmembrane region" description="Helical" evidence="7">
    <location>
        <begin position="50"/>
        <end position="71"/>
    </location>
</feature>
<dbReference type="RefSeq" id="WP_345171842.1">
    <property type="nucleotide sequence ID" value="NZ_BAABFQ010000003.1"/>
</dbReference>
<accession>A0ABW0MXN9</accession>
<evidence type="ECO:0000256" key="4">
    <source>
        <dbReference type="ARBA" id="ARBA00022692"/>
    </source>
</evidence>
<evidence type="ECO:0000313" key="9">
    <source>
        <dbReference type="EMBL" id="MFC5493079.1"/>
    </source>
</evidence>
<feature type="domain" description="Major facilitator superfamily (MFS) profile" evidence="8">
    <location>
        <begin position="174"/>
        <end position="416"/>
    </location>
</feature>
<reference evidence="10" key="1">
    <citation type="journal article" date="2019" name="Int. J. Syst. Evol. Microbiol.">
        <title>The Global Catalogue of Microorganisms (GCM) 10K type strain sequencing project: providing services to taxonomists for standard genome sequencing and annotation.</title>
        <authorList>
            <consortium name="The Broad Institute Genomics Platform"/>
            <consortium name="The Broad Institute Genome Sequencing Center for Infectious Disease"/>
            <person name="Wu L."/>
            <person name="Ma J."/>
        </authorList>
    </citation>
    <scope>NUCLEOTIDE SEQUENCE [LARGE SCALE GENOMIC DNA]</scope>
    <source>
        <strain evidence="10">KACC 13778</strain>
    </source>
</reference>
<feature type="transmembrane region" description="Helical" evidence="7">
    <location>
        <begin position="172"/>
        <end position="197"/>
    </location>
</feature>
<name>A0ABW0MXN9_9ACTN</name>
<keyword evidence="3" id="KW-1003">Cell membrane</keyword>
<feature type="transmembrane region" description="Helical" evidence="7">
    <location>
        <begin position="141"/>
        <end position="166"/>
    </location>
</feature>
<dbReference type="EMBL" id="JBHSMD010000002">
    <property type="protein sequence ID" value="MFC5493079.1"/>
    <property type="molecule type" value="Genomic_DNA"/>
</dbReference>
<dbReference type="PRINTS" id="PR01035">
    <property type="entry name" value="TCRTETA"/>
</dbReference>
<feature type="transmembrane region" description="Helical" evidence="7">
    <location>
        <begin position="283"/>
        <end position="304"/>
    </location>
</feature>
<dbReference type="InterPro" id="IPR001958">
    <property type="entry name" value="Tet-R_TetA/multi-R_MdtG-like"/>
</dbReference>
<dbReference type="InterPro" id="IPR036259">
    <property type="entry name" value="MFS_trans_sf"/>
</dbReference>
<dbReference type="PANTHER" id="PTHR23517:SF2">
    <property type="entry name" value="MULTIDRUG RESISTANCE PROTEIN MDTH"/>
    <property type="match status" value="1"/>
</dbReference>
<feature type="transmembrane region" description="Helical" evidence="7">
    <location>
        <begin position="375"/>
        <end position="395"/>
    </location>
</feature>
<keyword evidence="10" id="KW-1185">Reference proteome</keyword>
<dbReference type="PANTHER" id="PTHR23517">
    <property type="entry name" value="RESISTANCE PROTEIN MDTM, PUTATIVE-RELATED-RELATED"/>
    <property type="match status" value="1"/>
</dbReference>
<evidence type="ECO:0000256" key="2">
    <source>
        <dbReference type="ARBA" id="ARBA00022448"/>
    </source>
</evidence>
<dbReference type="InterPro" id="IPR020846">
    <property type="entry name" value="MFS_dom"/>
</dbReference>
<feature type="transmembrane region" description="Helical" evidence="7">
    <location>
        <begin position="83"/>
        <end position="101"/>
    </location>
</feature>
<dbReference type="InterPro" id="IPR050171">
    <property type="entry name" value="MFS_Transporters"/>
</dbReference>
<dbReference type="SUPFAM" id="SSF103473">
    <property type="entry name" value="MFS general substrate transporter"/>
    <property type="match status" value="1"/>
</dbReference>
<evidence type="ECO:0000256" key="6">
    <source>
        <dbReference type="ARBA" id="ARBA00023136"/>
    </source>
</evidence>
<keyword evidence="4 7" id="KW-0812">Transmembrane</keyword>